<dbReference type="Gramene" id="rna-AYBTSS11_LOCUS29703">
    <property type="protein sequence ID" value="CAJ1977537.1"/>
    <property type="gene ID" value="gene-AYBTSS11_LOCUS29703"/>
</dbReference>
<accession>A0AA87B7T4</accession>
<feature type="domain" description="LOB" evidence="2">
    <location>
        <begin position="3"/>
        <end position="109"/>
    </location>
</feature>
<dbReference type="PANTHER" id="PTHR31304:SF64">
    <property type="entry name" value="LOB DOMAIN-CONTAINING PROTEIN 42"/>
    <property type="match status" value="1"/>
</dbReference>
<evidence type="ECO:0000313" key="4">
    <source>
        <dbReference type="Proteomes" id="UP001189624"/>
    </source>
</evidence>
<dbReference type="Gene3D" id="3.30.900.10">
    <property type="entry name" value="HORMA domain"/>
    <property type="match status" value="1"/>
</dbReference>
<protein>
    <recommendedName>
        <fullName evidence="2">LOB domain-containing protein</fullName>
    </recommendedName>
</protein>
<comment type="similarity">
    <text evidence="1">Belongs to the LOB domain-containing protein family.</text>
</comment>
<dbReference type="Proteomes" id="UP001189624">
    <property type="component" value="Chromosome 10"/>
</dbReference>
<name>A0AA87B7T4_9FABA</name>
<reference evidence="3" key="1">
    <citation type="submission" date="2023-10" db="EMBL/GenBank/DDBJ databases">
        <authorList>
            <person name="Domelevo Entfellner J.-B."/>
        </authorList>
    </citation>
    <scope>NUCLEOTIDE SEQUENCE</scope>
</reference>
<keyword evidence="4" id="KW-1185">Reference proteome</keyword>
<dbReference type="AlphaFoldDB" id="A0AA87B7T4"/>
<dbReference type="InterPro" id="IPR036570">
    <property type="entry name" value="HORMA_dom_sf"/>
</dbReference>
<dbReference type="PROSITE" id="PS50891">
    <property type="entry name" value="LOB"/>
    <property type="match status" value="1"/>
</dbReference>
<evidence type="ECO:0000259" key="2">
    <source>
        <dbReference type="PROSITE" id="PS50891"/>
    </source>
</evidence>
<sequence>MKLSCNGCRILRKGCSENCIIRSCLEWINSPESQANATLFLAKFYGRTGFLSLITAAPQHLRPVVFRSLLYEACGRLVNPTYGSLGLFWTGEWAQCEAAVEAVLTGSKINNLTFSPSKTSETLASNRSFSTFDMQKETNVEAINATEFKRVHETKLELELTLGFRSRVRRSDKWFNLTLGDRPSALDNLHFWHRNLMDPMIIDIILVHDVAGSSVETVIERKYIQ</sequence>
<dbReference type="Pfam" id="PF03195">
    <property type="entry name" value="LOB"/>
    <property type="match status" value="1"/>
</dbReference>
<proteinExistence type="inferred from homology"/>
<gene>
    <name evidence="3" type="ORF">AYBTSS11_LOCUS29703</name>
</gene>
<dbReference type="InterPro" id="IPR004883">
    <property type="entry name" value="LOB"/>
</dbReference>
<dbReference type="PANTHER" id="PTHR31304">
    <property type="entry name" value="LOB DOMAIN-CONTAINING PROTEIN 38"/>
    <property type="match status" value="1"/>
</dbReference>
<dbReference type="EMBL" id="OY731407">
    <property type="protein sequence ID" value="CAJ1977537.1"/>
    <property type="molecule type" value="Genomic_DNA"/>
</dbReference>
<dbReference type="GO" id="GO:0010468">
    <property type="term" value="P:regulation of gene expression"/>
    <property type="evidence" value="ECO:0007669"/>
    <property type="project" value="TreeGrafter"/>
</dbReference>
<organism evidence="3 4">
    <name type="scientific">Sphenostylis stenocarpa</name>
    <dbReference type="NCBI Taxonomy" id="92480"/>
    <lineage>
        <taxon>Eukaryota</taxon>
        <taxon>Viridiplantae</taxon>
        <taxon>Streptophyta</taxon>
        <taxon>Embryophyta</taxon>
        <taxon>Tracheophyta</taxon>
        <taxon>Spermatophyta</taxon>
        <taxon>Magnoliopsida</taxon>
        <taxon>eudicotyledons</taxon>
        <taxon>Gunneridae</taxon>
        <taxon>Pentapetalae</taxon>
        <taxon>rosids</taxon>
        <taxon>fabids</taxon>
        <taxon>Fabales</taxon>
        <taxon>Fabaceae</taxon>
        <taxon>Papilionoideae</taxon>
        <taxon>50 kb inversion clade</taxon>
        <taxon>NPAAA clade</taxon>
        <taxon>indigoferoid/millettioid clade</taxon>
        <taxon>Phaseoleae</taxon>
        <taxon>Sphenostylis</taxon>
    </lineage>
</organism>
<evidence type="ECO:0000313" key="3">
    <source>
        <dbReference type="EMBL" id="CAJ1977537.1"/>
    </source>
</evidence>
<evidence type="ECO:0000256" key="1">
    <source>
        <dbReference type="ARBA" id="ARBA00005474"/>
    </source>
</evidence>